<proteinExistence type="predicted"/>
<organism evidence="2 3">
    <name type="scientific">Phialemonium thermophilum</name>
    <dbReference type="NCBI Taxonomy" id="223376"/>
    <lineage>
        <taxon>Eukaryota</taxon>
        <taxon>Fungi</taxon>
        <taxon>Dikarya</taxon>
        <taxon>Ascomycota</taxon>
        <taxon>Pezizomycotina</taxon>
        <taxon>Sordariomycetes</taxon>
        <taxon>Sordariomycetidae</taxon>
        <taxon>Cephalothecales</taxon>
        <taxon>Cephalothecaceae</taxon>
        <taxon>Phialemonium</taxon>
    </lineage>
</organism>
<evidence type="ECO:0000313" key="2">
    <source>
        <dbReference type="EMBL" id="KAL1878110.1"/>
    </source>
</evidence>
<name>A0ABR3XQ53_9PEZI</name>
<dbReference type="EMBL" id="JAZHXJ010000056">
    <property type="protein sequence ID" value="KAL1878110.1"/>
    <property type="molecule type" value="Genomic_DNA"/>
</dbReference>
<dbReference type="Proteomes" id="UP001586593">
    <property type="component" value="Unassembled WGS sequence"/>
</dbReference>
<reference evidence="2 3" key="1">
    <citation type="journal article" date="2024" name="Commun. Biol.">
        <title>Comparative genomic analysis of thermophilic fungi reveals convergent evolutionary adaptations and gene losses.</title>
        <authorList>
            <person name="Steindorff A.S."/>
            <person name="Aguilar-Pontes M.V."/>
            <person name="Robinson A.J."/>
            <person name="Andreopoulos B."/>
            <person name="LaButti K."/>
            <person name="Kuo A."/>
            <person name="Mondo S."/>
            <person name="Riley R."/>
            <person name="Otillar R."/>
            <person name="Haridas S."/>
            <person name="Lipzen A."/>
            <person name="Grimwood J."/>
            <person name="Schmutz J."/>
            <person name="Clum A."/>
            <person name="Reid I.D."/>
            <person name="Moisan M.C."/>
            <person name="Butler G."/>
            <person name="Nguyen T.T.M."/>
            <person name="Dewar K."/>
            <person name="Conant G."/>
            <person name="Drula E."/>
            <person name="Henrissat B."/>
            <person name="Hansel C."/>
            <person name="Singer S."/>
            <person name="Hutchinson M.I."/>
            <person name="de Vries R.P."/>
            <person name="Natvig D.O."/>
            <person name="Powell A.J."/>
            <person name="Tsang A."/>
            <person name="Grigoriev I.V."/>
        </authorList>
    </citation>
    <scope>NUCLEOTIDE SEQUENCE [LARGE SCALE GENOMIC DNA]</scope>
    <source>
        <strain evidence="2 3">ATCC 24622</strain>
    </source>
</reference>
<comment type="caution">
    <text evidence="2">The sequence shown here is derived from an EMBL/GenBank/DDBJ whole genome shotgun (WGS) entry which is preliminary data.</text>
</comment>
<sequence length="326" mass="35900">MDNQALFEVLEALDGALSHIPYAVGGSAALAVWGRALPRPVHVTVFCPPYSKENIRFWAAVHGMFVYPDRPDTIGVRTSDGRTRSVRIKFVAGTTDRHGRQAVESLPVVDGKMARHSQNSQPHDSANDATDDGAGTLFAQRFKTVRIAHARRALVWSTGADAPVAMSTIPTTARVLTLSCLLNMLAYEYVRADQIAQRPKQGDSRGRTGGADTVSFEGRPGKAPASWALFKLASDILWVLHRILEGGFVDEGAMPLSWGEVPHVADARFWDVFTMRHEGADKLFEEAGLFRRESCDDNDQWSTIVEFDLPANALSEEQQSLNELRV</sequence>
<accession>A0ABR3XQ53</accession>
<keyword evidence="3" id="KW-1185">Reference proteome</keyword>
<protein>
    <submittedName>
        <fullName evidence="2">Uncharacterized protein</fullName>
    </submittedName>
</protein>
<evidence type="ECO:0000313" key="3">
    <source>
        <dbReference type="Proteomes" id="UP001586593"/>
    </source>
</evidence>
<feature type="region of interest" description="Disordered" evidence="1">
    <location>
        <begin position="197"/>
        <end position="217"/>
    </location>
</feature>
<evidence type="ECO:0000256" key="1">
    <source>
        <dbReference type="SAM" id="MobiDB-lite"/>
    </source>
</evidence>
<gene>
    <name evidence="2" type="ORF">VTK73DRAFT_8071</name>
</gene>